<dbReference type="AlphaFoldDB" id="M8B1L9"/>
<organism evidence="5">
    <name type="scientific">Aegilops tauschii</name>
    <name type="common">Tausch's goatgrass</name>
    <name type="synonym">Aegilops squarrosa</name>
    <dbReference type="NCBI Taxonomy" id="37682"/>
    <lineage>
        <taxon>Eukaryota</taxon>
        <taxon>Viridiplantae</taxon>
        <taxon>Streptophyta</taxon>
        <taxon>Embryophyta</taxon>
        <taxon>Tracheophyta</taxon>
        <taxon>Spermatophyta</taxon>
        <taxon>Magnoliopsida</taxon>
        <taxon>Liliopsida</taxon>
        <taxon>Poales</taxon>
        <taxon>Poaceae</taxon>
        <taxon>BOP clade</taxon>
        <taxon>Pooideae</taxon>
        <taxon>Triticodae</taxon>
        <taxon>Triticeae</taxon>
        <taxon>Triticinae</taxon>
        <taxon>Aegilops</taxon>
    </lineage>
</organism>
<evidence type="ECO:0000256" key="4">
    <source>
        <dbReference type="SAM" id="MobiDB-lite"/>
    </source>
</evidence>
<comment type="similarity">
    <text evidence="1">Belongs to the mTERF family.</text>
</comment>
<dbReference type="Pfam" id="PF02536">
    <property type="entry name" value="mTERF"/>
    <property type="match status" value="1"/>
</dbReference>
<keyword evidence="2" id="KW-0805">Transcription regulation</keyword>
<accession>M8B1L9</accession>
<protein>
    <submittedName>
        <fullName evidence="5">Uncharacterized protein</fullName>
    </submittedName>
</protein>
<evidence type="ECO:0000313" key="5">
    <source>
        <dbReference type="EnsemblPlants" id="EMT10652"/>
    </source>
</evidence>
<dbReference type="InterPro" id="IPR003690">
    <property type="entry name" value="MTERF"/>
</dbReference>
<sequence>MAPHTRRPEAPAQAPLKAATAGGEAEVRGAGREAEGIGKGGEADGILRGGGDGGEGRRTFAYVLCGASPFAPAAPHISPNPRGCAVEEYLVGTCGLTRPQALEASKKLSHLKSPANSDAVLAFLSGLGLSGADAAAVVAKDPLLLRTKVDKTLAPRVAELTGLGFSRPDIARLVSLTPDRFRCRNIVSRLHYYLHLLGSFHSFLRLLKRSSHLLSSDLDKFDFSSFCRVMTKIMG</sequence>
<keyword evidence="2" id="KW-0806">Transcription termination</keyword>
<feature type="compositionally biased region" description="Basic and acidic residues" evidence="4">
    <location>
        <begin position="25"/>
        <end position="36"/>
    </location>
</feature>
<dbReference type="PANTHER" id="PTHR13068">
    <property type="entry name" value="CGI-12 PROTEIN-RELATED"/>
    <property type="match status" value="1"/>
</dbReference>
<dbReference type="GO" id="GO:0006353">
    <property type="term" value="P:DNA-templated transcription termination"/>
    <property type="evidence" value="ECO:0007669"/>
    <property type="project" value="UniProtKB-KW"/>
</dbReference>
<proteinExistence type="inferred from homology"/>
<evidence type="ECO:0000256" key="1">
    <source>
        <dbReference type="ARBA" id="ARBA00007692"/>
    </source>
</evidence>
<dbReference type="EnsemblPlants" id="EMT10652">
    <property type="protein sequence ID" value="EMT10652"/>
    <property type="gene ID" value="F775_43420"/>
</dbReference>
<feature type="compositionally biased region" description="Low complexity" evidence="4">
    <location>
        <begin position="10"/>
        <end position="24"/>
    </location>
</feature>
<evidence type="ECO:0000256" key="2">
    <source>
        <dbReference type="ARBA" id="ARBA00022472"/>
    </source>
</evidence>
<reference evidence="5" key="1">
    <citation type="submission" date="2015-06" db="UniProtKB">
        <authorList>
            <consortium name="EnsemblPlants"/>
        </authorList>
    </citation>
    <scope>IDENTIFICATION</scope>
</reference>
<keyword evidence="3" id="KW-0809">Transit peptide</keyword>
<evidence type="ECO:0000256" key="3">
    <source>
        <dbReference type="ARBA" id="ARBA00022946"/>
    </source>
</evidence>
<dbReference type="Gene3D" id="1.25.70.10">
    <property type="entry name" value="Transcription termination factor 3, mitochondrial"/>
    <property type="match status" value="1"/>
</dbReference>
<dbReference type="GO" id="GO:0003676">
    <property type="term" value="F:nucleic acid binding"/>
    <property type="evidence" value="ECO:0007669"/>
    <property type="project" value="InterPro"/>
</dbReference>
<dbReference type="PANTHER" id="PTHR13068:SF148">
    <property type="entry name" value="PORR DOMAIN-CONTAINING PROTEIN"/>
    <property type="match status" value="1"/>
</dbReference>
<keyword evidence="2" id="KW-0804">Transcription</keyword>
<name>M8B1L9_AEGTA</name>
<feature type="region of interest" description="Disordered" evidence="4">
    <location>
        <begin position="1"/>
        <end position="52"/>
    </location>
</feature>
<dbReference type="InterPro" id="IPR038538">
    <property type="entry name" value="MTERF_sf"/>
</dbReference>
<dbReference type="ExpressionAtlas" id="M8B1L9">
    <property type="expression patterns" value="baseline"/>
</dbReference>